<dbReference type="Pfam" id="PF00561">
    <property type="entry name" value="Abhydrolase_1"/>
    <property type="match status" value="1"/>
</dbReference>
<evidence type="ECO:0000256" key="2">
    <source>
        <dbReference type="PIRSR" id="PIRSR005211-1"/>
    </source>
</evidence>
<evidence type="ECO:0000313" key="5">
    <source>
        <dbReference type="Proteomes" id="UP000317178"/>
    </source>
</evidence>
<reference evidence="4 5" key="1">
    <citation type="submission" date="2019-02" db="EMBL/GenBank/DDBJ databases">
        <title>Deep-cultivation of Planctomycetes and their phenomic and genomic characterization uncovers novel biology.</title>
        <authorList>
            <person name="Wiegand S."/>
            <person name="Jogler M."/>
            <person name="Boedeker C."/>
            <person name="Pinto D."/>
            <person name="Vollmers J."/>
            <person name="Rivas-Marin E."/>
            <person name="Kohn T."/>
            <person name="Peeters S.H."/>
            <person name="Heuer A."/>
            <person name="Rast P."/>
            <person name="Oberbeckmann S."/>
            <person name="Bunk B."/>
            <person name="Jeske O."/>
            <person name="Meyerdierks A."/>
            <person name="Storesund J.E."/>
            <person name="Kallscheuer N."/>
            <person name="Luecker S."/>
            <person name="Lage O.M."/>
            <person name="Pohl T."/>
            <person name="Merkel B.J."/>
            <person name="Hornburger P."/>
            <person name="Mueller R.-W."/>
            <person name="Bruemmer F."/>
            <person name="Labrenz M."/>
            <person name="Spormann A.M."/>
            <person name="Op den Camp H."/>
            <person name="Overmann J."/>
            <person name="Amann R."/>
            <person name="Jetten M.S.M."/>
            <person name="Mascher T."/>
            <person name="Medema M.H."/>
            <person name="Devos D.P."/>
            <person name="Kaster A.-K."/>
            <person name="Ovreas L."/>
            <person name="Rohde M."/>
            <person name="Galperin M.Y."/>
            <person name="Jogler C."/>
        </authorList>
    </citation>
    <scope>NUCLEOTIDE SEQUENCE [LARGE SCALE GENOMIC DNA]</scope>
    <source>
        <strain evidence="4 5">Pla110</strain>
    </source>
</reference>
<name>A0A518CLB9_9PLAN</name>
<proteinExistence type="inferred from homology"/>
<comment type="similarity">
    <text evidence="1">Belongs to the AB hydrolase superfamily. AB hydrolase 4 family.</text>
</comment>
<dbReference type="AlphaFoldDB" id="A0A518CLB9"/>
<feature type="active site" description="Charge relay system" evidence="2">
    <location>
        <position position="198"/>
    </location>
</feature>
<dbReference type="SUPFAM" id="SSF53474">
    <property type="entry name" value="alpha/beta-Hydrolases"/>
    <property type="match status" value="1"/>
</dbReference>
<dbReference type="RefSeq" id="WP_144995071.1">
    <property type="nucleotide sequence ID" value="NZ_CP036281.1"/>
</dbReference>
<dbReference type="OrthoDB" id="332676at2"/>
<dbReference type="Gene3D" id="3.40.50.1820">
    <property type="entry name" value="alpha/beta hydrolase"/>
    <property type="match status" value="1"/>
</dbReference>
<dbReference type="PIRSF" id="PIRSF005211">
    <property type="entry name" value="Ab_hydro_YheT"/>
    <property type="match status" value="1"/>
</dbReference>
<dbReference type="PANTHER" id="PTHR10794:SF94">
    <property type="entry name" value="ESTERASE YHET-RELATED"/>
    <property type="match status" value="1"/>
</dbReference>
<dbReference type="Proteomes" id="UP000317178">
    <property type="component" value="Chromosome"/>
</dbReference>
<accession>A0A518CLB9</accession>
<feature type="active site" description="Charge relay system" evidence="2">
    <location>
        <position position="322"/>
    </location>
</feature>
<evidence type="ECO:0000256" key="1">
    <source>
        <dbReference type="ARBA" id="ARBA00010884"/>
    </source>
</evidence>
<dbReference type="InterPro" id="IPR000073">
    <property type="entry name" value="AB_hydrolase_1"/>
</dbReference>
<dbReference type="GO" id="GO:0047372">
    <property type="term" value="F:monoacylglycerol lipase activity"/>
    <property type="evidence" value="ECO:0007669"/>
    <property type="project" value="TreeGrafter"/>
</dbReference>
<dbReference type="InterPro" id="IPR012020">
    <property type="entry name" value="ABHD4"/>
</dbReference>
<sequence>MSPSPLALPVCNSSFESTSPSEHDAQEQVVTIEKNEQRISEGTLPLGLPDFIAQAPFYNGMMQTVLTWTKRIKESALNEFNRRPLNLPIDDGTGDCLTAELLQPHSDVGANRPLIVLLHGLGGTSQSVYIRSAAHYLCSQGNRVVRLNFRGAGDAAGCCDEIHHPGRYRDLAALFSSVSNNPQFQSELEAGVVLAGFSLGGSVLLNYLAREDLDDRIRGAITISAPLDLKSTSRCLDKPTRWPFQRYLLHKMRHEINRSNVDITPAEEKAIKNARSVWEFDKTFTAPRAGYSDVESYYADNSAGTRLSQINIPTLLLFAKDDPLIDGQGYLNRNWDDNPCLIPAMVPDGGHVGFHASPNSLPDNATRWHEACIHQFVNSLQSTDHQIPSDCSNYQEKQYAQLV</sequence>
<dbReference type="InterPro" id="IPR029058">
    <property type="entry name" value="AB_hydrolase_fold"/>
</dbReference>
<dbReference type="EMBL" id="CP036281">
    <property type="protein sequence ID" value="QDU80016.1"/>
    <property type="molecule type" value="Genomic_DNA"/>
</dbReference>
<evidence type="ECO:0000259" key="3">
    <source>
        <dbReference type="Pfam" id="PF00561"/>
    </source>
</evidence>
<feature type="active site" description="Charge relay system" evidence="2">
    <location>
        <position position="351"/>
    </location>
</feature>
<keyword evidence="5" id="KW-1185">Reference proteome</keyword>
<evidence type="ECO:0000313" key="4">
    <source>
        <dbReference type="EMBL" id="QDU80016.1"/>
    </source>
</evidence>
<organism evidence="4 5">
    <name type="scientific">Polystyrenella longa</name>
    <dbReference type="NCBI Taxonomy" id="2528007"/>
    <lineage>
        <taxon>Bacteria</taxon>
        <taxon>Pseudomonadati</taxon>
        <taxon>Planctomycetota</taxon>
        <taxon>Planctomycetia</taxon>
        <taxon>Planctomycetales</taxon>
        <taxon>Planctomycetaceae</taxon>
        <taxon>Polystyrenella</taxon>
    </lineage>
</organism>
<protein>
    <submittedName>
        <fullName evidence="4">Putative hydrolase</fullName>
    </submittedName>
</protein>
<gene>
    <name evidence="4" type="ORF">Pla110_17380</name>
</gene>
<dbReference type="KEGG" id="plon:Pla110_17380"/>
<keyword evidence="4" id="KW-0378">Hydrolase</keyword>
<dbReference type="PANTHER" id="PTHR10794">
    <property type="entry name" value="ABHYDROLASE DOMAIN-CONTAINING PROTEIN"/>
    <property type="match status" value="1"/>
</dbReference>
<feature type="domain" description="AB hydrolase-1" evidence="3">
    <location>
        <begin position="113"/>
        <end position="355"/>
    </location>
</feature>
<dbReference type="InterPro" id="IPR050960">
    <property type="entry name" value="AB_hydrolase_4_sf"/>
</dbReference>
<dbReference type="GO" id="GO:0034338">
    <property type="term" value="F:short-chain carboxylesterase activity"/>
    <property type="evidence" value="ECO:0007669"/>
    <property type="project" value="TreeGrafter"/>
</dbReference>